<evidence type="ECO:0000256" key="2">
    <source>
        <dbReference type="PROSITE-ProRule" id="PRU00192"/>
    </source>
</evidence>
<dbReference type="InterPro" id="IPR001452">
    <property type="entry name" value="SH3_domain"/>
</dbReference>
<feature type="domain" description="SH3" evidence="4">
    <location>
        <begin position="404"/>
        <end position="464"/>
    </location>
</feature>
<dbReference type="AlphaFoldDB" id="A0A8B7PC02"/>
<feature type="region of interest" description="Disordered" evidence="3">
    <location>
        <begin position="1"/>
        <end position="85"/>
    </location>
</feature>
<name>A0A8B7PC02_HYAAZ</name>
<feature type="compositionally biased region" description="Polar residues" evidence="3">
    <location>
        <begin position="135"/>
        <end position="152"/>
    </location>
</feature>
<gene>
    <name evidence="6" type="primary">LOC108679141</name>
</gene>
<dbReference type="SMART" id="SM00326">
    <property type="entry name" value="SH3"/>
    <property type="match status" value="2"/>
</dbReference>
<sequence length="471" mass="50942">MDSSLGNLQPVRRAPPPPRQLPPVKLTAAGDKTTHTKSSKPEAPSPTPRSKPLTMSFIRRNTRGGHVNGNKKEPPPRPPPPKLGIHCNVFPFGRLKSKLYFRLQNNVPECTENGEAILIDLSPSPSKNIVPPSKPSNQHNGHGSTRPMNSNHTKPKLTEPVSLLDAPLSSFAQDFHTNGFANNQEVDPFGSIEEDNLPLNNFGPKPPVSVFPEPPSRNYNGLKSEFESTTIDWNACKNPSVIPANDPYSPVSQSRFYSDTIAPTVKDSVRSGVSQPETGVQNTAPTVVKKKPTIIKPKNTTVMCVAPNPVSSVTSLHVDETTQQRSTTDSTIYAVAEFDYESAEPGDLCLKEGDVIEGVSVVNNEWLEGTLHGRRGIFPASFVKVTTGVEQTYPDVSRDFAAAGSSCQTYALYDFSPELPSDLPLKEGAVVTVTAVVEGGQWLLGESEGRSGQFPANFVAHVPNDLPVVTL</sequence>
<evidence type="ECO:0000256" key="3">
    <source>
        <dbReference type="SAM" id="MobiDB-lite"/>
    </source>
</evidence>
<reference evidence="6" key="1">
    <citation type="submission" date="2025-08" db="UniProtKB">
        <authorList>
            <consortium name="RefSeq"/>
        </authorList>
    </citation>
    <scope>IDENTIFICATION</scope>
    <source>
        <tissue evidence="6">Whole organism</tissue>
    </source>
</reference>
<dbReference type="GeneID" id="108679141"/>
<protein>
    <submittedName>
        <fullName evidence="6">Uncharacterized protein LOC108679141 isoform X1</fullName>
    </submittedName>
</protein>
<dbReference type="InterPro" id="IPR050384">
    <property type="entry name" value="Endophilin_SH3RF"/>
</dbReference>
<dbReference type="KEGG" id="hazt:108679141"/>
<organism evidence="5 6">
    <name type="scientific">Hyalella azteca</name>
    <name type="common">Amphipod</name>
    <dbReference type="NCBI Taxonomy" id="294128"/>
    <lineage>
        <taxon>Eukaryota</taxon>
        <taxon>Metazoa</taxon>
        <taxon>Ecdysozoa</taxon>
        <taxon>Arthropoda</taxon>
        <taxon>Crustacea</taxon>
        <taxon>Multicrustacea</taxon>
        <taxon>Malacostraca</taxon>
        <taxon>Eumalacostraca</taxon>
        <taxon>Peracarida</taxon>
        <taxon>Amphipoda</taxon>
        <taxon>Senticaudata</taxon>
        <taxon>Talitrida</taxon>
        <taxon>Talitroidea</taxon>
        <taxon>Hyalellidae</taxon>
        <taxon>Hyalella</taxon>
    </lineage>
</organism>
<dbReference type="Pfam" id="PF00018">
    <property type="entry name" value="SH3_1"/>
    <property type="match status" value="2"/>
</dbReference>
<dbReference type="GO" id="GO:0007015">
    <property type="term" value="P:actin filament organization"/>
    <property type="evidence" value="ECO:0007669"/>
    <property type="project" value="TreeGrafter"/>
</dbReference>
<evidence type="ECO:0000313" key="5">
    <source>
        <dbReference type="Proteomes" id="UP000694843"/>
    </source>
</evidence>
<evidence type="ECO:0000259" key="4">
    <source>
        <dbReference type="PROSITE" id="PS50002"/>
    </source>
</evidence>
<feature type="domain" description="SH3" evidence="4">
    <location>
        <begin position="329"/>
        <end position="388"/>
    </location>
</feature>
<evidence type="ECO:0000313" key="6">
    <source>
        <dbReference type="RefSeq" id="XP_018023212.1"/>
    </source>
</evidence>
<keyword evidence="1 2" id="KW-0728">SH3 domain</keyword>
<dbReference type="OrthoDB" id="27823at2759"/>
<dbReference type="RefSeq" id="XP_018023212.1">
    <property type="nucleotide sequence ID" value="XM_018167723.2"/>
</dbReference>
<dbReference type="PANTHER" id="PTHR14167">
    <property type="entry name" value="SH3 DOMAIN-CONTAINING"/>
    <property type="match status" value="1"/>
</dbReference>
<feature type="region of interest" description="Disordered" evidence="3">
    <location>
        <begin position="122"/>
        <end position="157"/>
    </location>
</feature>
<keyword evidence="5" id="KW-1185">Reference proteome</keyword>
<dbReference type="SUPFAM" id="SSF50044">
    <property type="entry name" value="SH3-domain"/>
    <property type="match status" value="2"/>
</dbReference>
<evidence type="ECO:0000256" key="1">
    <source>
        <dbReference type="ARBA" id="ARBA00022443"/>
    </source>
</evidence>
<dbReference type="PANTHER" id="PTHR14167:SF107">
    <property type="entry name" value="PROTEIN CBG06887"/>
    <property type="match status" value="1"/>
</dbReference>
<dbReference type="Proteomes" id="UP000694843">
    <property type="component" value="Unplaced"/>
</dbReference>
<dbReference type="PROSITE" id="PS50002">
    <property type="entry name" value="SH3"/>
    <property type="match status" value="2"/>
</dbReference>
<dbReference type="InterPro" id="IPR036028">
    <property type="entry name" value="SH3-like_dom_sf"/>
</dbReference>
<dbReference type="PRINTS" id="PR00499">
    <property type="entry name" value="P67PHOX"/>
</dbReference>
<proteinExistence type="predicted"/>
<dbReference type="Gene3D" id="2.30.30.40">
    <property type="entry name" value="SH3 Domains"/>
    <property type="match status" value="2"/>
</dbReference>
<dbReference type="GO" id="GO:0016477">
    <property type="term" value="P:cell migration"/>
    <property type="evidence" value="ECO:0007669"/>
    <property type="project" value="TreeGrafter"/>
</dbReference>
<accession>A0A8B7PC02</accession>